<sequence>MRARYVLGMPPLCMEFYMTRLPIIAAALFLLAGLTSCSSGCLSLFVPKAEQIDSPIVDDLRKDPDEAQSFDHSDYGELLERHVDYDTARVDYAGLKADEAELDAYLDRLAKADLTELDDDGELALLINAYNAYTLKLIVENYPGLESIKDLDNPWKTKRYKVAGYTLSLDDIEHGLIRPIYKDSRIHFAVNCASVGCPPLASWPYEGAKIDKQLDQAAERTLGDERYARVEGDKLYLTSVMNWYRPDFVSDEFSPSAESLPLYAAKYGGEEVQKLVETREGEPAVSFLKYDWALNDVEGARE</sequence>
<accession>A0A4Y6PX85</accession>
<dbReference type="Pfam" id="PF04784">
    <property type="entry name" value="DUF547"/>
    <property type="match status" value="1"/>
</dbReference>
<feature type="domain" description="DUF547" evidence="1">
    <location>
        <begin position="115"/>
        <end position="220"/>
    </location>
</feature>
<dbReference type="EMBL" id="CP041186">
    <property type="protein sequence ID" value="QDG52944.1"/>
    <property type="molecule type" value="Genomic_DNA"/>
</dbReference>
<reference evidence="2 3" key="1">
    <citation type="submission" date="2019-06" db="EMBL/GenBank/DDBJ databases">
        <title>Persicimonas caeni gen. nov., sp. nov., a predatory bacterium isolated from solar saltern.</title>
        <authorList>
            <person name="Wang S."/>
        </authorList>
    </citation>
    <scope>NUCLEOTIDE SEQUENCE [LARGE SCALE GENOMIC DNA]</scope>
    <source>
        <strain evidence="2 3">YN101</strain>
    </source>
</reference>
<dbReference type="PANTHER" id="PTHR46361">
    <property type="entry name" value="ELECTRON CARRIER/ PROTEIN DISULFIDE OXIDOREDUCTASE"/>
    <property type="match status" value="1"/>
</dbReference>
<dbReference type="AlphaFoldDB" id="A0A4Y6PX85"/>
<keyword evidence="3" id="KW-1185">Reference proteome</keyword>
<evidence type="ECO:0000313" key="2">
    <source>
        <dbReference type="EMBL" id="QDG52944.1"/>
    </source>
</evidence>
<evidence type="ECO:0000313" key="3">
    <source>
        <dbReference type="Proteomes" id="UP000315995"/>
    </source>
</evidence>
<organism evidence="2 3">
    <name type="scientific">Persicimonas caeni</name>
    <dbReference type="NCBI Taxonomy" id="2292766"/>
    <lineage>
        <taxon>Bacteria</taxon>
        <taxon>Deltaproteobacteria</taxon>
        <taxon>Bradymonadales</taxon>
        <taxon>Bradymonadaceae</taxon>
        <taxon>Persicimonas</taxon>
    </lineage>
</organism>
<evidence type="ECO:0000259" key="1">
    <source>
        <dbReference type="Pfam" id="PF04784"/>
    </source>
</evidence>
<dbReference type="OrthoDB" id="526867at2"/>
<name>A0A4Y6PX85_PERCE</name>
<proteinExistence type="predicted"/>
<gene>
    <name evidence="2" type="ORF">FIV42_20010</name>
</gene>
<accession>A0A5B8YD91</accession>
<dbReference type="InterPro" id="IPR006869">
    <property type="entry name" value="DUF547"/>
</dbReference>
<protein>
    <submittedName>
        <fullName evidence="2">DUF547 domain-containing protein</fullName>
    </submittedName>
</protein>
<dbReference type="PANTHER" id="PTHR46361:SF3">
    <property type="entry name" value="ELECTRON CARRIER_ PROTEIN DISULFIDE OXIDOREDUCTASE"/>
    <property type="match status" value="1"/>
</dbReference>
<dbReference type="Proteomes" id="UP000315995">
    <property type="component" value="Chromosome"/>
</dbReference>